<comment type="caution">
    <text evidence="12">The sequence shown here is derived from an EMBL/GenBank/DDBJ whole genome shotgun (WGS) entry which is preliminary data.</text>
</comment>
<evidence type="ECO:0000313" key="13">
    <source>
        <dbReference type="Proteomes" id="UP000281406"/>
    </source>
</evidence>
<comment type="function">
    <text evidence="1">Component of the MICOS complex, a large protein complex of the mitochondrial inner membrane that plays crucial roles in the maintenance of crista junctions, inner membrane architecture, and formation of contact sites to the outer membrane.</text>
</comment>
<evidence type="ECO:0000256" key="10">
    <source>
        <dbReference type="ARBA" id="ARBA00034480"/>
    </source>
</evidence>
<comment type="similarity">
    <text evidence="10">Belongs to the MICOS complex subunit Mic19 family. Metazoan Mic25 subfamily.</text>
</comment>
<evidence type="ECO:0000256" key="1">
    <source>
        <dbReference type="ARBA" id="ARBA00002689"/>
    </source>
</evidence>
<keyword evidence="7" id="KW-1015">Disulfide bond</keyword>
<keyword evidence="6" id="KW-0472">Membrane</keyword>
<dbReference type="InterPro" id="IPR042860">
    <property type="entry name" value="MIC25"/>
</dbReference>
<evidence type="ECO:0000256" key="5">
    <source>
        <dbReference type="ARBA" id="ARBA00023128"/>
    </source>
</evidence>
<evidence type="ECO:0000256" key="3">
    <source>
        <dbReference type="ARBA" id="ARBA00022792"/>
    </source>
</evidence>
<dbReference type="InterPro" id="IPR007964">
    <property type="entry name" value="MIC19/MIC25"/>
</dbReference>
<keyword evidence="8" id="KW-0449">Lipoprotein</keyword>
<dbReference type="PANTHER" id="PTHR47609:SF1">
    <property type="entry name" value="MICOS COMPLEX SUBUNIT MIC25"/>
    <property type="match status" value="1"/>
</dbReference>
<keyword evidence="2" id="KW-0519">Myristate</keyword>
<gene>
    <name evidence="12" type="ORF">DPX16_20284</name>
</gene>
<keyword evidence="3" id="KW-0999">Mitochondrion inner membrane</keyword>
<evidence type="ECO:0000256" key="8">
    <source>
        <dbReference type="ARBA" id="ARBA00023288"/>
    </source>
</evidence>
<dbReference type="GO" id="GO:0061617">
    <property type="term" value="C:MICOS complex"/>
    <property type="evidence" value="ECO:0007669"/>
    <property type="project" value="InterPro"/>
</dbReference>
<evidence type="ECO:0000313" key="12">
    <source>
        <dbReference type="EMBL" id="ROL55023.1"/>
    </source>
</evidence>
<dbReference type="PANTHER" id="PTHR47609">
    <property type="entry name" value="MICOS COMPLEX SUBUNIT MIC25"/>
    <property type="match status" value="1"/>
</dbReference>
<proteinExistence type="inferred from homology"/>
<evidence type="ECO:0000256" key="7">
    <source>
        <dbReference type="ARBA" id="ARBA00023157"/>
    </source>
</evidence>
<sequence length="282" mass="32170">MGAGDSRSRSVSYGLDEQDNVTVLQGVKLSGDVLQRMRESGSSPEKPASPKPESAKTEPGPSRPSAAETHEERRRRFEREQALVQEELARIARREREVAGDDMNPAVLRERTNTRQDLEKTHSLARQLKTKENELKHLEQFYKEQLQLMEKKNTDYYQQTLHMYTQEAVKAEAVVKPRRVSPICPELQSQVLNCYRLNGQQTLHCSQLARDYMNCINTSKKKVKLLTDEAAGRLINLQHNLHVRDRGKLLSAVARLARCCRAEGRVSSALRIEDAQLCYNVC</sequence>
<evidence type="ECO:0000256" key="4">
    <source>
        <dbReference type="ARBA" id="ARBA00023054"/>
    </source>
</evidence>
<dbReference type="EMBL" id="RJVU01003594">
    <property type="protein sequence ID" value="ROL55023.1"/>
    <property type="molecule type" value="Genomic_DNA"/>
</dbReference>
<keyword evidence="4" id="KW-0175">Coiled coil</keyword>
<keyword evidence="5" id="KW-0496">Mitochondrion</keyword>
<dbReference type="Proteomes" id="UP000281406">
    <property type="component" value="Unassembled WGS sequence"/>
</dbReference>
<protein>
    <submittedName>
        <fullName evidence="12">MICOS complex subunit mic25a</fullName>
    </submittedName>
</protein>
<keyword evidence="13" id="KW-1185">Reference proteome</keyword>
<reference evidence="12 13" key="1">
    <citation type="submission" date="2018-10" db="EMBL/GenBank/DDBJ databases">
        <title>Genome assembly for a Yunnan-Guizhou Plateau 3E fish, Anabarilius grahami (Regan), and its evolutionary and genetic applications.</title>
        <authorList>
            <person name="Jiang W."/>
        </authorList>
    </citation>
    <scope>NUCLEOTIDE SEQUENCE [LARGE SCALE GENOMIC DNA]</scope>
    <source>
        <strain evidence="12">AG-KIZ</strain>
        <tissue evidence="12">Muscle</tissue>
    </source>
</reference>
<dbReference type="Pfam" id="PF05300">
    <property type="entry name" value="MIC19_MIC25"/>
    <property type="match status" value="1"/>
</dbReference>
<organism evidence="12 13">
    <name type="scientific">Anabarilius grahami</name>
    <name type="common">Kanglang fish</name>
    <name type="synonym">Barilius grahami</name>
    <dbReference type="NCBI Taxonomy" id="495550"/>
    <lineage>
        <taxon>Eukaryota</taxon>
        <taxon>Metazoa</taxon>
        <taxon>Chordata</taxon>
        <taxon>Craniata</taxon>
        <taxon>Vertebrata</taxon>
        <taxon>Euteleostomi</taxon>
        <taxon>Actinopterygii</taxon>
        <taxon>Neopterygii</taxon>
        <taxon>Teleostei</taxon>
        <taxon>Ostariophysi</taxon>
        <taxon>Cypriniformes</taxon>
        <taxon>Xenocyprididae</taxon>
        <taxon>Xenocypridinae</taxon>
        <taxon>Xenocypridinae incertae sedis</taxon>
        <taxon>Anabarilius</taxon>
    </lineage>
</organism>
<evidence type="ECO:0000256" key="11">
    <source>
        <dbReference type="SAM" id="MobiDB-lite"/>
    </source>
</evidence>
<accession>A0A3N0Z9I5</accession>
<feature type="compositionally biased region" description="Basic and acidic residues" evidence="11">
    <location>
        <begin position="68"/>
        <end position="80"/>
    </location>
</feature>
<evidence type="ECO:0000256" key="6">
    <source>
        <dbReference type="ARBA" id="ARBA00023136"/>
    </source>
</evidence>
<evidence type="ECO:0000256" key="2">
    <source>
        <dbReference type="ARBA" id="ARBA00022707"/>
    </source>
</evidence>
<name>A0A3N0Z9I5_ANAGA</name>
<comment type="subcellular location">
    <subcellularLocation>
        <location evidence="9">Mitochondrion inner membrane</location>
        <topology evidence="9">Lipid-anchor</topology>
    </subcellularLocation>
</comment>
<dbReference type="OrthoDB" id="70030at2759"/>
<dbReference type="AlphaFoldDB" id="A0A3N0Z9I5"/>
<feature type="region of interest" description="Disordered" evidence="11">
    <location>
        <begin position="1"/>
        <end position="80"/>
    </location>
</feature>
<evidence type="ECO:0000256" key="9">
    <source>
        <dbReference type="ARBA" id="ARBA00034476"/>
    </source>
</evidence>